<gene>
    <name evidence="5" type="ORF">SAMN05445756_1147</name>
</gene>
<keyword evidence="3 5" id="KW-0808">Transferase</keyword>
<dbReference type="InterPro" id="IPR029026">
    <property type="entry name" value="tRNA_m1G_MTases_N"/>
</dbReference>
<proteinExistence type="inferred from homology"/>
<dbReference type="InterPro" id="IPR001537">
    <property type="entry name" value="SpoU_MeTrfase"/>
</dbReference>
<dbReference type="InterPro" id="IPR013123">
    <property type="entry name" value="SpoU_subst-bd"/>
</dbReference>
<dbReference type="SUPFAM" id="SSF75217">
    <property type="entry name" value="alpha/beta knot"/>
    <property type="match status" value="1"/>
</dbReference>
<dbReference type="GO" id="GO:0003723">
    <property type="term" value="F:RNA binding"/>
    <property type="evidence" value="ECO:0007669"/>
    <property type="project" value="InterPro"/>
</dbReference>
<dbReference type="Pfam" id="PF22435">
    <property type="entry name" value="MRM3-like_sub_bind"/>
    <property type="match status" value="1"/>
</dbReference>
<dbReference type="PANTHER" id="PTHR43191:SF2">
    <property type="entry name" value="RRNA METHYLTRANSFERASE 3, MITOCHONDRIAL"/>
    <property type="match status" value="1"/>
</dbReference>
<accession>A0A212TFK5</accession>
<dbReference type="Gene3D" id="3.40.1280.10">
    <property type="match status" value="1"/>
</dbReference>
<name>A0A212TFK5_9MICO</name>
<reference evidence="5 6" key="1">
    <citation type="submission" date="2017-06" db="EMBL/GenBank/DDBJ databases">
        <authorList>
            <person name="Kim H.J."/>
            <person name="Triplett B.A."/>
        </authorList>
    </citation>
    <scope>NUCLEOTIDE SEQUENCE [LARGE SCALE GENOMIC DNA]</scope>
    <source>
        <strain evidence="5 6">DSM 22179</strain>
    </source>
</reference>
<dbReference type="PANTHER" id="PTHR43191">
    <property type="entry name" value="RRNA METHYLTRANSFERASE 3"/>
    <property type="match status" value="1"/>
</dbReference>
<dbReference type="RefSeq" id="WP_088818037.1">
    <property type="nucleotide sequence ID" value="NZ_FYEZ01000001.1"/>
</dbReference>
<dbReference type="InterPro" id="IPR029028">
    <property type="entry name" value="Alpha/beta_knot_MTases"/>
</dbReference>
<dbReference type="CDD" id="cd18104">
    <property type="entry name" value="SpoU-like_RNA-MTase"/>
    <property type="match status" value="1"/>
</dbReference>
<evidence type="ECO:0000313" key="5">
    <source>
        <dbReference type="EMBL" id="SNC64611.1"/>
    </source>
</evidence>
<evidence type="ECO:0000256" key="2">
    <source>
        <dbReference type="ARBA" id="ARBA00022603"/>
    </source>
</evidence>
<evidence type="ECO:0000256" key="1">
    <source>
        <dbReference type="ARBA" id="ARBA00007228"/>
    </source>
</evidence>
<dbReference type="OrthoDB" id="9785673at2"/>
<dbReference type="Pfam" id="PF00588">
    <property type="entry name" value="SpoU_methylase"/>
    <property type="match status" value="1"/>
</dbReference>
<dbReference type="SUPFAM" id="SSF55315">
    <property type="entry name" value="L30e-like"/>
    <property type="match status" value="1"/>
</dbReference>
<dbReference type="InterPro" id="IPR029064">
    <property type="entry name" value="Ribosomal_eL30-like_sf"/>
</dbReference>
<keyword evidence="6" id="KW-1185">Reference proteome</keyword>
<dbReference type="GO" id="GO:0005737">
    <property type="term" value="C:cytoplasm"/>
    <property type="evidence" value="ECO:0007669"/>
    <property type="project" value="UniProtKB-ARBA"/>
</dbReference>
<evidence type="ECO:0000313" key="6">
    <source>
        <dbReference type="Proteomes" id="UP000198122"/>
    </source>
</evidence>
<protein>
    <submittedName>
        <fullName evidence="5">RNA methyltransferase, TrmH family</fullName>
    </submittedName>
</protein>
<keyword evidence="2 5" id="KW-0489">Methyltransferase</keyword>
<organism evidence="5 6">
    <name type="scientific">Kytococcus aerolatus</name>
    <dbReference type="NCBI Taxonomy" id="592308"/>
    <lineage>
        <taxon>Bacteria</taxon>
        <taxon>Bacillati</taxon>
        <taxon>Actinomycetota</taxon>
        <taxon>Actinomycetes</taxon>
        <taxon>Micrococcales</taxon>
        <taxon>Kytococcaceae</taxon>
        <taxon>Kytococcus</taxon>
    </lineage>
</organism>
<evidence type="ECO:0000256" key="3">
    <source>
        <dbReference type="ARBA" id="ARBA00022679"/>
    </source>
</evidence>
<feature type="domain" description="RNA 2-O ribose methyltransferase substrate binding" evidence="4">
    <location>
        <begin position="34"/>
        <end position="111"/>
    </location>
</feature>
<dbReference type="InterPro" id="IPR053888">
    <property type="entry name" value="MRM3-like_sub_bind"/>
</dbReference>
<dbReference type="AlphaFoldDB" id="A0A212TFK5"/>
<sequence>MSQPLHLSSAANPRIRGLRDLRRRRARDTAGVTLVEGYEELDLALAAGVAPRELYLCEELMADPAAQQGVVERAVERGAQLVTTTRAVFEKAAYREGPDGFLAVVPAPGVALADLPAPEGPALYLVAEHLEKPGNLGAILRTADAVGAHAVIAADPLTDWGNPNVVRGSKGTVFSVSVAAAPTAEVLAFLAERGVSVLATTPHTERLHTEVDCTGPVAVAVGAEKTGLTEELLAAGERVRIPMVGRVNSLNVATSAAIVLFEVVRQRSVQDFPVAVGT</sequence>
<dbReference type="GO" id="GO:0008173">
    <property type="term" value="F:RNA methyltransferase activity"/>
    <property type="evidence" value="ECO:0007669"/>
    <property type="project" value="InterPro"/>
</dbReference>
<dbReference type="Proteomes" id="UP000198122">
    <property type="component" value="Unassembled WGS sequence"/>
</dbReference>
<dbReference type="InterPro" id="IPR051259">
    <property type="entry name" value="rRNA_Methyltransferase"/>
</dbReference>
<dbReference type="SMART" id="SM00967">
    <property type="entry name" value="SpoU_sub_bind"/>
    <property type="match status" value="1"/>
</dbReference>
<comment type="similarity">
    <text evidence="1">Belongs to the class IV-like SAM-binding methyltransferase superfamily. RNA methyltransferase TrmH family.</text>
</comment>
<dbReference type="EMBL" id="FYEZ01000001">
    <property type="protein sequence ID" value="SNC64611.1"/>
    <property type="molecule type" value="Genomic_DNA"/>
</dbReference>
<evidence type="ECO:0000259" key="4">
    <source>
        <dbReference type="SMART" id="SM00967"/>
    </source>
</evidence>
<dbReference type="GO" id="GO:0006396">
    <property type="term" value="P:RNA processing"/>
    <property type="evidence" value="ECO:0007669"/>
    <property type="project" value="InterPro"/>
</dbReference>
<dbReference type="Gene3D" id="3.30.1330.30">
    <property type="match status" value="1"/>
</dbReference>
<dbReference type="GO" id="GO:0032259">
    <property type="term" value="P:methylation"/>
    <property type="evidence" value="ECO:0007669"/>
    <property type="project" value="UniProtKB-KW"/>
</dbReference>